<dbReference type="eggNOG" id="ENOG502QR4P">
    <property type="taxonomic scope" value="Eukaryota"/>
</dbReference>
<keyword evidence="3" id="KW-1185">Reference proteome</keyword>
<dbReference type="PANTHER" id="PTHR31170:SF18">
    <property type="entry name" value="(WILD MALAYSIAN BANANA) HYPOTHETICAL PROTEIN"/>
    <property type="match status" value="1"/>
</dbReference>
<dbReference type="PANTHER" id="PTHR31170">
    <property type="entry name" value="BNAC04G53230D PROTEIN"/>
    <property type="match status" value="1"/>
</dbReference>
<reference evidence="3" key="2">
    <citation type="submission" date="2013-12" db="EMBL/GenBank/DDBJ databases">
        <authorList>
            <person name="Yu Y."/>
            <person name="Lee S."/>
            <person name="de Baynast K."/>
            <person name="Wissotski M."/>
            <person name="Liu L."/>
            <person name="Talag J."/>
            <person name="Goicoechea J."/>
            <person name="Angelova A."/>
            <person name="Jetty R."/>
            <person name="Kudrna D."/>
            <person name="Golser W."/>
            <person name="Rivera L."/>
            <person name="Zhang J."/>
            <person name="Wing R."/>
        </authorList>
    </citation>
    <scope>NUCLEOTIDE SEQUENCE</scope>
</reference>
<evidence type="ECO:0000313" key="3">
    <source>
        <dbReference type="Proteomes" id="UP000032180"/>
    </source>
</evidence>
<keyword evidence="1" id="KW-0472">Membrane</keyword>
<proteinExistence type="predicted"/>
<reference evidence="2 3" key="1">
    <citation type="submission" date="2012-08" db="EMBL/GenBank/DDBJ databases">
        <title>Oryza genome evolution.</title>
        <authorList>
            <person name="Wing R.A."/>
        </authorList>
    </citation>
    <scope>NUCLEOTIDE SEQUENCE</scope>
</reference>
<keyword evidence="1" id="KW-0812">Transmembrane</keyword>
<dbReference type="Gramene" id="LPERR11G18800.1">
    <property type="protein sequence ID" value="LPERR11G18800.1"/>
    <property type="gene ID" value="LPERR11G18800"/>
</dbReference>
<name>A0A0D9XV50_9ORYZ</name>
<evidence type="ECO:0000313" key="2">
    <source>
        <dbReference type="EnsemblPlants" id="LPERR11G18800.1"/>
    </source>
</evidence>
<protein>
    <submittedName>
        <fullName evidence="2">Uncharacterized protein</fullName>
    </submittedName>
</protein>
<dbReference type="Proteomes" id="UP000032180">
    <property type="component" value="Chromosome 11"/>
</dbReference>
<sequence>MDDEIMMVEENGMQAPSVTPMANSSCWVLEMEKMIGETTDGLGRPERPSIYRVPEYVKKMTNPEAYRPRLVSLGPFHHGDPTLVSMEVHKRRAMANMVKRSGKPLSEFLATVEEVADQLRGAYENLDEGWRGERFVQLMVTDGCFMLEVMRLCRLEGKVEQYYGPDDPVFSEHGYLYLKKDIISDMLVMENLLPLLLLKKLLHIAGCDKDDQHINKRVLDVLLSCAVTVQSPVDDHLGLHPLDVLHKSVRGARPQHSKPLTEVPHMPSAAEIRESGIHFKKSEATGFEGAVKFEGGILSVPPMLFKDEAERMFLNLMAFERLHPTAGNDVTTFVYFMDHLVKTASDVRLLRSKEIIDYRLGSDEAVANLINNTLSKGVVICKDSNLNDVIREVSAYCKNPWNGWWANLIHTHFSSPWVFISLVAATLLLTAAVMQTIYTAMAFYKNMS</sequence>
<dbReference type="EnsemblPlants" id="LPERR11G18800.1">
    <property type="protein sequence ID" value="LPERR11G18800.1"/>
    <property type="gene ID" value="LPERR11G18800"/>
</dbReference>
<dbReference type="STRING" id="77586.A0A0D9XV50"/>
<dbReference type="Pfam" id="PF03140">
    <property type="entry name" value="DUF247"/>
    <property type="match status" value="1"/>
</dbReference>
<keyword evidence="1" id="KW-1133">Transmembrane helix</keyword>
<dbReference type="HOGENOM" id="CLU_020188_0_2_1"/>
<evidence type="ECO:0000256" key="1">
    <source>
        <dbReference type="SAM" id="Phobius"/>
    </source>
</evidence>
<feature type="transmembrane region" description="Helical" evidence="1">
    <location>
        <begin position="417"/>
        <end position="444"/>
    </location>
</feature>
<organism evidence="2 3">
    <name type="scientific">Leersia perrieri</name>
    <dbReference type="NCBI Taxonomy" id="77586"/>
    <lineage>
        <taxon>Eukaryota</taxon>
        <taxon>Viridiplantae</taxon>
        <taxon>Streptophyta</taxon>
        <taxon>Embryophyta</taxon>
        <taxon>Tracheophyta</taxon>
        <taxon>Spermatophyta</taxon>
        <taxon>Magnoliopsida</taxon>
        <taxon>Liliopsida</taxon>
        <taxon>Poales</taxon>
        <taxon>Poaceae</taxon>
        <taxon>BOP clade</taxon>
        <taxon>Oryzoideae</taxon>
        <taxon>Oryzeae</taxon>
        <taxon>Oryzinae</taxon>
        <taxon>Leersia</taxon>
    </lineage>
</organism>
<accession>A0A0D9XV50</accession>
<dbReference type="AlphaFoldDB" id="A0A0D9XV50"/>
<reference evidence="2" key="3">
    <citation type="submission" date="2015-04" db="UniProtKB">
        <authorList>
            <consortium name="EnsemblPlants"/>
        </authorList>
    </citation>
    <scope>IDENTIFICATION</scope>
</reference>
<dbReference type="InterPro" id="IPR004158">
    <property type="entry name" value="DUF247_pln"/>
</dbReference>